<keyword evidence="5 8" id="KW-0378">Hydrolase</keyword>
<feature type="region of interest" description="Disordered" evidence="9">
    <location>
        <begin position="1"/>
        <end position="93"/>
    </location>
</feature>
<evidence type="ECO:0000256" key="4">
    <source>
        <dbReference type="ARBA" id="ARBA00022723"/>
    </source>
</evidence>
<evidence type="ECO:0000256" key="5">
    <source>
        <dbReference type="ARBA" id="ARBA00022801"/>
    </source>
</evidence>
<dbReference type="InterPro" id="IPR033315">
    <property type="entry name" value="Fan1-like"/>
</dbReference>
<dbReference type="GO" id="GO:0005634">
    <property type="term" value="C:nucleus"/>
    <property type="evidence" value="ECO:0007669"/>
    <property type="project" value="UniProtKB-SubCell"/>
</dbReference>
<accession>A0A9W9NNE0</accession>
<dbReference type="AlphaFoldDB" id="A0A9W9NNE0"/>
<comment type="catalytic activity">
    <reaction evidence="1 8">
        <text>Hydrolytically removes 5'-nucleotides successively from the 3'-hydroxy termini of 3'-hydroxy-terminated oligonucleotides.</text>
        <dbReference type="EC" id="3.1.4.1"/>
    </reaction>
</comment>
<comment type="similarity">
    <text evidence="2 8">Belongs to the FAN1 family.</text>
</comment>
<dbReference type="GO" id="GO:0070336">
    <property type="term" value="F:flap-structured DNA binding"/>
    <property type="evidence" value="ECO:0007669"/>
    <property type="project" value="TreeGrafter"/>
</dbReference>
<dbReference type="PANTHER" id="PTHR15749">
    <property type="entry name" value="FANCONI-ASSOCIATED NUCLEASE 1"/>
    <property type="match status" value="1"/>
</dbReference>
<evidence type="ECO:0000313" key="11">
    <source>
        <dbReference type="EMBL" id="KAJ5223046.1"/>
    </source>
</evidence>
<dbReference type="SMART" id="SM00990">
    <property type="entry name" value="VRR_NUC"/>
    <property type="match status" value="1"/>
</dbReference>
<keyword evidence="8" id="KW-0227">DNA damage</keyword>
<feature type="compositionally biased region" description="Low complexity" evidence="9">
    <location>
        <begin position="23"/>
        <end position="35"/>
    </location>
</feature>
<evidence type="ECO:0000256" key="7">
    <source>
        <dbReference type="ARBA" id="ARBA00023211"/>
    </source>
</evidence>
<evidence type="ECO:0000256" key="1">
    <source>
        <dbReference type="ARBA" id="ARBA00000983"/>
    </source>
</evidence>
<evidence type="ECO:0000259" key="10">
    <source>
        <dbReference type="SMART" id="SM00990"/>
    </source>
</evidence>
<dbReference type="InterPro" id="IPR049132">
    <property type="entry name" value="FAN1-like_euk"/>
</dbReference>
<evidence type="ECO:0000256" key="3">
    <source>
        <dbReference type="ARBA" id="ARBA00022722"/>
    </source>
</evidence>
<comment type="function">
    <text evidence="8">Nuclease required for the repair of DNA interstrand cross-links (ICL). Acts as a 5'-3' exonuclease that anchors at a cut end of DNA and cleaves DNA successively at every third nucleotide, allowing to excise an ICL from one strand through flanking incisions.</text>
</comment>
<dbReference type="RefSeq" id="XP_056497969.1">
    <property type="nucleotide sequence ID" value="XM_056648204.1"/>
</dbReference>
<keyword evidence="3 8" id="KW-0540">Nuclease</keyword>
<keyword evidence="4 8" id="KW-0479">Metal-binding</keyword>
<evidence type="ECO:0000256" key="2">
    <source>
        <dbReference type="ARBA" id="ARBA00005533"/>
    </source>
</evidence>
<sequence>MSLLDYWETQRGIKRRKTSGEASDTLSPSPSTTTLKIKPETPGEDSASEKRPPSPSPSLWTGREEKTEGSKIENHGFEDHLKSSQTDLETSLPTIESDESAIRAYEASQTNDESPQSALHMRLRNGVWEKGKSSIYVDAFNLALETVLEEESHLFDEAELHVFNEWKELAYESQYLYVRLFLRKTSAWHRINRLGYYSDISDLYSVATDLQRDRSLPKLENEDEEEKSPSTIQWGSSFRFADGTQEITTLEEACSLLLLDELKGFAKDVKAQGKNKKELLAALRESSQSQSGLVFNENKIKNLTNQTENRDEHFLHKILDHTGECIRLSPGPRSLFERVHLVFYRSTEWTEKSLTTIILAKMSKRKFPEYIVCRTNSIFTSRATLLEFETAIRTQFSVDNILEFNGPPTTESLQHIIDLANNIHPRWTHLVKEEQRKEDSIYERGEGAYLRRFSPAWVYTRIIHKSLHPLGRFKEHKREHEVLCELLDQKLFHASRRGAWYQRKALLEEHYMWALTDTDGRTEEKQRKFWKRVALKTCEEGLEDPLCHLIFHYDLQKRIMKLERGLKFAKREQHDFGHVMLCKPVERTIEGIRIEQDGSPVHGNGEVSRRGRPTIWIDEREGGQCRVESMCLSWYRDQGWKGYHSEGGIVRTLFAYLFYDILFTYVPNVFQTAFQTCPLDLHTDVFYPSRASEINHRLVEITNGGAERIIRDVHDRESATQPCAIGLDWSFELDDLVEIVQCFRGDALATICKVMAQEYQQRGGGIPDLFLWNLEMKTVKFAEVKSENDRLSDTQRLWIHILLGAGVEVELCNAVAREVRRE</sequence>
<comment type="caution">
    <text evidence="11">The sequence shown here is derived from an EMBL/GenBank/DDBJ whole genome shotgun (WGS) entry which is preliminary data.</text>
</comment>
<keyword evidence="7 8" id="KW-0464">Manganese</keyword>
<dbReference type="GO" id="GO:0017108">
    <property type="term" value="F:5'-flap endonuclease activity"/>
    <property type="evidence" value="ECO:0007669"/>
    <property type="project" value="TreeGrafter"/>
</dbReference>
<keyword evidence="6 8" id="KW-0460">Magnesium</keyword>
<dbReference type="InterPro" id="IPR014883">
    <property type="entry name" value="VRR_NUC"/>
</dbReference>
<dbReference type="GO" id="GO:0046872">
    <property type="term" value="F:metal ion binding"/>
    <property type="evidence" value="ECO:0007669"/>
    <property type="project" value="UniProtKB-KW"/>
</dbReference>
<dbReference type="Proteomes" id="UP001147733">
    <property type="component" value="Unassembled WGS sequence"/>
</dbReference>
<comment type="subcellular location">
    <subcellularLocation>
        <location evidence="8">Nucleus</location>
    </subcellularLocation>
</comment>
<dbReference type="CDD" id="cd22326">
    <property type="entry name" value="FAN1-like"/>
    <property type="match status" value="1"/>
</dbReference>
<evidence type="ECO:0000256" key="6">
    <source>
        <dbReference type="ARBA" id="ARBA00022842"/>
    </source>
</evidence>
<evidence type="ECO:0000313" key="12">
    <source>
        <dbReference type="Proteomes" id="UP001147733"/>
    </source>
</evidence>
<feature type="compositionally biased region" description="Polar residues" evidence="9">
    <location>
        <begin position="83"/>
        <end position="93"/>
    </location>
</feature>
<dbReference type="Pfam" id="PF21170">
    <property type="entry name" value="FAN1_TPR"/>
    <property type="match status" value="1"/>
</dbReference>
<dbReference type="Pfam" id="PF21315">
    <property type="entry name" value="FAN1_HTH"/>
    <property type="match status" value="1"/>
</dbReference>
<dbReference type="EMBL" id="JAPQKT010000008">
    <property type="protein sequence ID" value="KAJ5223046.1"/>
    <property type="molecule type" value="Genomic_DNA"/>
</dbReference>
<dbReference type="InterPro" id="IPR049126">
    <property type="entry name" value="FAN1-like_TPR"/>
</dbReference>
<dbReference type="GO" id="GO:0004528">
    <property type="term" value="F:phosphodiesterase I activity"/>
    <property type="evidence" value="ECO:0007669"/>
    <property type="project" value="UniProtKB-EC"/>
</dbReference>
<name>A0A9W9NNE0_PENCI</name>
<dbReference type="GeneID" id="81387371"/>
<dbReference type="OrthoDB" id="76364at2759"/>
<reference evidence="11" key="1">
    <citation type="submission" date="2022-11" db="EMBL/GenBank/DDBJ databases">
        <authorList>
            <person name="Petersen C."/>
        </authorList>
    </citation>
    <scope>NUCLEOTIDE SEQUENCE</scope>
    <source>
        <strain evidence="11">IBT 23319</strain>
    </source>
</reference>
<keyword evidence="12" id="KW-1185">Reference proteome</keyword>
<reference evidence="11" key="2">
    <citation type="journal article" date="2023" name="IMA Fungus">
        <title>Comparative genomic study of the Penicillium genus elucidates a diverse pangenome and 15 lateral gene transfer events.</title>
        <authorList>
            <person name="Petersen C."/>
            <person name="Sorensen T."/>
            <person name="Nielsen M.R."/>
            <person name="Sondergaard T.E."/>
            <person name="Sorensen J.L."/>
            <person name="Fitzpatrick D.A."/>
            <person name="Frisvad J.C."/>
            <person name="Nielsen K.L."/>
        </authorList>
    </citation>
    <scope>NUCLEOTIDE SEQUENCE</scope>
    <source>
        <strain evidence="11">IBT 23319</strain>
    </source>
</reference>
<organism evidence="11 12">
    <name type="scientific">Penicillium citrinum</name>
    <dbReference type="NCBI Taxonomy" id="5077"/>
    <lineage>
        <taxon>Eukaryota</taxon>
        <taxon>Fungi</taxon>
        <taxon>Dikarya</taxon>
        <taxon>Ascomycota</taxon>
        <taxon>Pezizomycotina</taxon>
        <taxon>Eurotiomycetes</taxon>
        <taxon>Eurotiomycetidae</taxon>
        <taxon>Eurotiales</taxon>
        <taxon>Aspergillaceae</taxon>
        <taxon>Penicillium</taxon>
    </lineage>
</organism>
<feature type="domain" description="VRR-NUC" evidence="10">
    <location>
        <begin position="701"/>
        <end position="816"/>
    </location>
</feature>
<dbReference type="PANTHER" id="PTHR15749:SF4">
    <property type="entry name" value="FANCONI-ASSOCIATED NUCLEASE 1"/>
    <property type="match status" value="1"/>
</dbReference>
<dbReference type="Gene3D" id="3.40.1350.10">
    <property type="match status" value="1"/>
</dbReference>
<dbReference type="GO" id="GO:0008409">
    <property type="term" value="F:5'-3' exonuclease activity"/>
    <property type="evidence" value="ECO:0007669"/>
    <property type="project" value="TreeGrafter"/>
</dbReference>
<evidence type="ECO:0000256" key="9">
    <source>
        <dbReference type="SAM" id="MobiDB-lite"/>
    </source>
</evidence>
<dbReference type="Pfam" id="PF08774">
    <property type="entry name" value="VRR_NUC"/>
    <property type="match status" value="1"/>
</dbReference>
<dbReference type="FunFam" id="3.40.1350.10:FF:000009">
    <property type="entry name" value="Fanconi-associated nuclease"/>
    <property type="match status" value="1"/>
</dbReference>
<gene>
    <name evidence="11" type="ORF">N7469_009286</name>
</gene>
<feature type="compositionally biased region" description="Basic and acidic residues" evidence="9">
    <location>
        <begin position="37"/>
        <end position="52"/>
    </location>
</feature>
<keyword evidence="8" id="KW-0234">DNA repair</keyword>
<comment type="cofactor">
    <cofactor evidence="8">
        <name>Mg(2+)</name>
        <dbReference type="ChEBI" id="CHEBI:18420"/>
    </cofactor>
    <cofactor evidence="8">
        <name>Mn(2+)</name>
        <dbReference type="ChEBI" id="CHEBI:29035"/>
    </cofactor>
</comment>
<dbReference type="InterPro" id="IPR049125">
    <property type="entry name" value="FAN1-like_WH"/>
</dbReference>
<protein>
    <recommendedName>
        <fullName evidence="8">Fanconi-associated nuclease</fullName>
        <ecNumber evidence="8">3.1.4.1</ecNumber>
    </recommendedName>
</protein>
<dbReference type="GO" id="GO:0036297">
    <property type="term" value="P:interstrand cross-link repair"/>
    <property type="evidence" value="ECO:0007669"/>
    <property type="project" value="InterPro"/>
</dbReference>
<dbReference type="EC" id="3.1.4.1" evidence="8"/>
<proteinExistence type="inferred from homology"/>
<feature type="compositionally biased region" description="Basic and acidic residues" evidence="9">
    <location>
        <begin position="62"/>
        <end position="82"/>
    </location>
</feature>
<dbReference type="InterPro" id="IPR011856">
    <property type="entry name" value="tRNA_endonuc-like_dom_sf"/>
</dbReference>
<keyword evidence="8" id="KW-0539">Nucleus</keyword>
<evidence type="ECO:0000256" key="8">
    <source>
        <dbReference type="RuleBase" id="RU365033"/>
    </source>
</evidence>